<keyword evidence="5" id="KW-1133">Transmembrane helix</keyword>
<evidence type="ECO:0000256" key="2">
    <source>
        <dbReference type="ARBA" id="ARBA00022679"/>
    </source>
</evidence>
<dbReference type="PANTHER" id="PTHR13943">
    <property type="entry name" value="HRAS-LIKE SUPPRESSOR - RELATED"/>
    <property type="match status" value="1"/>
</dbReference>
<dbReference type="GO" id="GO:0016410">
    <property type="term" value="F:N-acyltransferase activity"/>
    <property type="evidence" value="ECO:0007669"/>
    <property type="project" value="TreeGrafter"/>
</dbReference>
<dbReference type="STRING" id="174720.A0A0N5BI17"/>
<dbReference type="WBParaSite" id="SPAL_0000560200.1">
    <property type="protein sequence ID" value="SPAL_0000560200.1"/>
    <property type="gene ID" value="SPAL_0000560200"/>
</dbReference>
<evidence type="ECO:0000313" key="8">
    <source>
        <dbReference type="WBParaSite" id="SPAL_0000560200.1"/>
    </source>
</evidence>
<sequence length="207" mass="23292">MNHSVVTPWTTVENLVEKLEIGDLIEIIKCSTMGIPIRNHWAVYIGYKDGMHIVGQLSNRKNENRAIISLINLFSGSSCNGKGASIRISNLFNVCGGYQCRINNSMDKDCEPLPSMLIYHRVISAVNDYGYPPHPIYCETFAKWARYDLSICEQENVGKALVIGSGIFSFKNILLIALVTTVLGYFRTSGIGIKRIRFINKIFHCRL</sequence>
<evidence type="ECO:0000256" key="1">
    <source>
        <dbReference type="ARBA" id="ARBA00007824"/>
    </source>
</evidence>
<name>A0A0N5BI17_STREA</name>
<keyword evidence="2" id="KW-0808">Transferase</keyword>
<dbReference type="GO" id="GO:0004623">
    <property type="term" value="F:phospholipase A2 activity"/>
    <property type="evidence" value="ECO:0007669"/>
    <property type="project" value="TreeGrafter"/>
</dbReference>
<reference evidence="8" key="1">
    <citation type="submission" date="2017-02" db="UniProtKB">
        <authorList>
            <consortium name="WormBaseParasite"/>
        </authorList>
    </citation>
    <scope>IDENTIFICATION</scope>
</reference>
<dbReference type="Proteomes" id="UP000046392">
    <property type="component" value="Unplaced"/>
</dbReference>
<evidence type="ECO:0000313" key="7">
    <source>
        <dbReference type="Proteomes" id="UP000046392"/>
    </source>
</evidence>
<protein>
    <submittedName>
        <fullName evidence="8">LRAT domain-containing protein</fullName>
    </submittedName>
</protein>
<dbReference type="InterPro" id="IPR051496">
    <property type="entry name" value="H-rev107_PLA/AT"/>
</dbReference>
<dbReference type="GO" id="GO:0070292">
    <property type="term" value="P:N-acylphosphatidylethanolamine metabolic process"/>
    <property type="evidence" value="ECO:0007669"/>
    <property type="project" value="TreeGrafter"/>
</dbReference>
<keyword evidence="4" id="KW-0443">Lipid metabolism</keyword>
<keyword evidence="5" id="KW-0812">Transmembrane</keyword>
<comment type="similarity">
    <text evidence="1">Belongs to the H-rev107 family.</text>
</comment>
<dbReference type="Gene3D" id="3.90.1720.10">
    <property type="entry name" value="endopeptidase domain like (from Nostoc punctiforme)"/>
    <property type="match status" value="1"/>
</dbReference>
<dbReference type="InterPro" id="IPR007053">
    <property type="entry name" value="LRAT_dom"/>
</dbReference>
<dbReference type="GO" id="GO:0005737">
    <property type="term" value="C:cytoplasm"/>
    <property type="evidence" value="ECO:0007669"/>
    <property type="project" value="TreeGrafter"/>
</dbReference>
<proteinExistence type="inferred from homology"/>
<evidence type="ECO:0000256" key="3">
    <source>
        <dbReference type="ARBA" id="ARBA00022801"/>
    </source>
</evidence>
<keyword evidence="7" id="KW-1185">Reference proteome</keyword>
<dbReference type="GO" id="GO:0008970">
    <property type="term" value="F:phospholipase A1 activity"/>
    <property type="evidence" value="ECO:0007669"/>
    <property type="project" value="TreeGrafter"/>
</dbReference>
<dbReference type="PANTHER" id="PTHR13943:SF77">
    <property type="entry name" value="LRAT DOMAIN-CONTAINING PROTEIN"/>
    <property type="match status" value="1"/>
</dbReference>
<keyword evidence="5" id="KW-0472">Membrane</keyword>
<dbReference type="Pfam" id="PF04970">
    <property type="entry name" value="LRAT"/>
    <property type="match status" value="1"/>
</dbReference>
<dbReference type="AlphaFoldDB" id="A0A0N5BI17"/>
<feature type="transmembrane region" description="Helical" evidence="5">
    <location>
        <begin position="160"/>
        <end position="186"/>
    </location>
</feature>
<organism evidence="7 8">
    <name type="scientific">Strongyloides papillosus</name>
    <name type="common">Intestinal threadworm</name>
    <dbReference type="NCBI Taxonomy" id="174720"/>
    <lineage>
        <taxon>Eukaryota</taxon>
        <taxon>Metazoa</taxon>
        <taxon>Ecdysozoa</taxon>
        <taxon>Nematoda</taxon>
        <taxon>Chromadorea</taxon>
        <taxon>Rhabditida</taxon>
        <taxon>Tylenchina</taxon>
        <taxon>Panagrolaimomorpha</taxon>
        <taxon>Strongyloidoidea</taxon>
        <taxon>Strongyloididae</taxon>
        <taxon>Strongyloides</taxon>
    </lineage>
</organism>
<evidence type="ECO:0000259" key="6">
    <source>
        <dbReference type="PROSITE" id="PS51934"/>
    </source>
</evidence>
<feature type="domain" description="LRAT" evidence="6">
    <location>
        <begin position="30"/>
        <end position="154"/>
    </location>
</feature>
<evidence type="ECO:0000256" key="4">
    <source>
        <dbReference type="ARBA" id="ARBA00023098"/>
    </source>
</evidence>
<keyword evidence="3" id="KW-0378">Hydrolase</keyword>
<evidence type="ECO:0000256" key="5">
    <source>
        <dbReference type="SAM" id="Phobius"/>
    </source>
</evidence>
<dbReference type="PROSITE" id="PS51934">
    <property type="entry name" value="LRAT"/>
    <property type="match status" value="1"/>
</dbReference>
<accession>A0A0N5BI17</accession>